<dbReference type="InterPro" id="IPR016181">
    <property type="entry name" value="Acyl_CoA_acyltransferase"/>
</dbReference>
<dbReference type="AlphaFoldDB" id="A0AA43RIP2"/>
<dbReference type="EMBL" id="JAUMVS010000006">
    <property type="protein sequence ID" value="MDO4841220.1"/>
    <property type="molecule type" value="Genomic_DNA"/>
</dbReference>
<keyword evidence="1 4" id="KW-0808">Transferase</keyword>
<keyword evidence="5" id="KW-1185">Reference proteome</keyword>
<sequence>MSEPLIRLATVDDSDAILAIYEPYISTSITFEETVPRADAFRERVATILKKYPYLVAEIDGEVVGYAYAGAFRERQAYQWNAELSVYLTPKAQGFGLGKRLYACIIELVKLQGVKVLYGIVTCPNEASRKLHERFDFELSLLQKNAGYSCGEWRDVKWYVRYLTDEFEDNPKPPIPFPKFLEENTSLVEEIIANA</sequence>
<dbReference type="PROSITE" id="PS51186">
    <property type="entry name" value="GNAT"/>
    <property type="match status" value="1"/>
</dbReference>
<dbReference type="EC" id="2.3.1.-" evidence="4"/>
<keyword evidence="2 4" id="KW-0012">Acyltransferase</keyword>
<dbReference type="Pfam" id="PF13420">
    <property type="entry name" value="Acetyltransf_4"/>
    <property type="match status" value="1"/>
</dbReference>
<feature type="domain" description="N-acetyltransferase" evidence="3">
    <location>
        <begin position="4"/>
        <end position="168"/>
    </location>
</feature>
<evidence type="ECO:0000313" key="5">
    <source>
        <dbReference type="Proteomes" id="UP001168575"/>
    </source>
</evidence>
<dbReference type="CDD" id="cd04301">
    <property type="entry name" value="NAT_SF"/>
    <property type="match status" value="1"/>
</dbReference>
<dbReference type="PANTHER" id="PTHR43072:SF23">
    <property type="entry name" value="UPF0039 PROTEIN C11D3.02C"/>
    <property type="match status" value="1"/>
</dbReference>
<organism evidence="4 5">
    <name type="scientific">Phoenicibacter congonensis</name>
    <dbReference type="NCBI Taxonomy" id="1944646"/>
    <lineage>
        <taxon>Bacteria</taxon>
        <taxon>Bacillati</taxon>
        <taxon>Actinomycetota</taxon>
        <taxon>Coriobacteriia</taxon>
        <taxon>Eggerthellales</taxon>
        <taxon>Eggerthellaceae</taxon>
        <taxon>Phoenicibacter</taxon>
    </lineage>
</organism>
<dbReference type="GO" id="GO:0016747">
    <property type="term" value="F:acyltransferase activity, transferring groups other than amino-acyl groups"/>
    <property type="evidence" value="ECO:0007669"/>
    <property type="project" value="InterPro"/>
</dbReference>
<dbReference type="SUPFAM" id="SSF55729">
    <property type="entry name" value="Acyl-CoA N-acyltransferases (Nat)"/>
    <property type="match status" value="1"/>
</dbReference>
<dbReference type="Proteomes" id="UP001168575">
    <property type="component" value="Unassembled WGS sequence"/>
</dbReference>
<dbReference type="PANTHER" id="PTHR43072">
    <property type="entry name" value="N-ACETYLTRANSFERASE"/>
    <property type="match status" value="1"/>
</dbReference>
<dbReference type="InterPro" id="IPR000182">
    <property type="entry name" value="GNAT_dom"/>
</dbReference>
<evidence type="ECO:0000256" key="1">
    <source>
        <dbReference type="ARBA" id="ARBA00022679"/>
    </source>
</evidence>
<gene>
    <name evidence="4" type="ORF">Q3982_00890</name>
</gene>
<reference evidence="4" key="1">
    <citation type="submission" date="2023-07" db="EMBL/GenBank/DDBJ databases">
        <title>Between Cages and Wild: Unraveling the Impact of Captivity on Animal Microbiomes and Antimicrobial Resistance.</title>
        <authorList>
            <person name="Schmartz G.P."/>
            <person name="Rehner J."/>
            <person name="Schuff M.J."/>
            <person name="Becker S.L."/>
            <person name="Kravczyk M."/>
            <person name="Gurevich A."/>
            <person name="Francke R."/>
            <person name="Mueller R."/>
            <person name="Keller V."/>
            <person name="Keller A."/>
        </authorList>
    </citation>
    <scope>NUCLEOTIDE SEQUENCE</scope>
    <source>
        <strain evidence="4">S12M_St_49</strain>
    </source>
</reference>
<dbReference type="Gene3D" id="3.40.630.30">
    <property type="match status" value="1"/>
</dbReference>
<comment type="caution">
    <text evidence="4">The sequence shown here is derived from an EMBL/GenBank/DDBJ whole genome shotgun (WGS) entry which is preliminary data.</text>
</comment>
<proteinExistence type="predicted"/>
<evidence type="ECO:0000259" key="3">
    <source>
        <dbReference type="PROSITE" id="PS51186"/>
    </source>
</evidence>
<evidence type="ECO:0000256" key="2">
    <source>
        <dbReference type="ARBA" id="ARBA00023315"/>
    </source>
</evidence>
<accession>A0AA43RIP2</accession>
<evidence type="ECO:0000313" key="4">
    <source>
        <dbReference type="EMBL" id="MDO4841220.1"/>
    </source>
</evidence>
<name>A0AA43RIP2_9ACTN</name>
<protein>
    <submittedName>
        <fullName evidence="4">GNAT family N-acetyltransferase</fullName>
        <ecNumber evidence="4">2.3.1.-</ecNumber>
    </submittedName>
</protein>